<reference evidence="1 2" key="1">
    <citation type="submission" date="2015-09" db="EMBL/GenBank/DDBJ databases">
        <title>Genome announcement of multiple Pseudomonas syringae strains.</title>
        <authorList>
            <person name="Thakur S."/>
            <person name="Wang P.W."/>
            <person name="Gong Y."/>
            <person name="Weir B.S."/>
            <person name="Guttman D.S."/>
        </authorList>
    </citation>
    <scope>NUCLEOTIDE SEQUENCE [LARGE SCALE GENOMIC DNA]</scope>
    <source>
        <strain evidence="1 2">ICMP17524</strain>
    </source>
</reference>
<dbReference type="EMBL" id="LJQA01000223">
    <property type="protein sequence ID" value="KPW98063.1"/>
    <property type="molecule type" value="Genomic_DNA"/>
</dbReference>
<name>A0A0P9N750_PSESX</name>
<dbReference type="Proteomes" id="UP000050356">
    <property type="component" value="Unassembled WGS sequence"/>
</dbReference>
<evidence type="ECO:0000313" key="1">
    <source>
        <dbReference type="EMBL" id="KPW98063.1"/>
    </source>
</evidence>
<sequence length="100" mass="11374">MNDPTLMLNKIEELLKASRQTDDLFHHAAVFGAVSSMVKQLSDFFEENADWAGENMEHLRWHSAAMLGYDITNGKEVEQHHVWTPGAIGGLRQALLRIER</sequence>
<comment type="caution">
    <text evidence="1">The sequence shown here is derived from an EMBL/GenBank/DDBJ whole genome shotgun (WGS) entry which is preliminary data.</text>
</comment>
<gene>
    <name evidence="1" type="ORF">ALO50_01927</name>
</gene>
<dbReference type="RefSeq" id="WP_057459074.1">
    <property type="nucleotide sequence ID" value="NZ_LIIG01000216.1"/>
</dbReference>
<dbReference type="PATRIC" id="fig|264451.4.peg.2657"/>
<evidence type="ECO:0000313" key="2">
    <source>
        <dbReference type="Proteomes" id="UP000050356"/>
    </source>
</evidence>
<protein>
    <submittedName>
        <fullName evidence="1">Uncharacterized protein</fullName>
    </submittedName>
</protein>
<proteinExistence type="predicted"/>
<dbReference type="AlphaFoldDB" id="A0A0P9N750"/>
<accession>A0A0P9N750</accession>
<organism evidence="1 2">
    <name type="scientific">Pseudomonas syringae pv. cerasicola</name>
    <dbReference type="NCBI Taxonomy" id="264451"/>
    <lineage>
        <taxon>Bacteria</taxon>
        <taxon>Pseudomonadati</taxon>
        <taxon>Pseudomonadota</taxon>
        <taxon>Gammaproteobacteria</taxon>
        <taxon>Pseudomonadales</taxon>
        <taxon>Pseudomonadaceae</taxon>
        <taxon>Pseudomonas</taxon>
        <taxon>Pseudomonas syringae</taxon>
    </lineage>
</organism>